<reference evidence="2 3" key="1">
    <citation type="submission" date="2022-04" db="EMBL/GenBank/DDBJ databases">
        <title>Genome draft of Actinomadura sp. ATCC 31491.</title>
        <authorList>
            <person name="Shi X."/>
            <person name="Du Y."/>
        </authorList>
    </citation>
    <scope>NUCLEOTIDE SEQUENCE [LARGE SCALE GENOMIC DNA]</scope>
    <source>
        <strain evidence="2 3">ATCC 31491</strain>
    </source>
</reference>
<organism evidence="2 3">
    <name type="scientific">Actinomadura luzonensis</name>
    <dbReference type="NCBI Taxonomy" id="2805427"/>
    <lineage>
        <taxon>Bacteria</taxon>
        <taxon>Bacillati</taxon>
        <taxon>Actinomycetota</taxon>
        <taxon>Actinomycetes</taxon>
        <taxon>Streptosporangiales</taxon>
        <taxon>Thermomonosporaceae</taxon>
        <taxon>Actinomadura</taxon>
    </lineage>
</organism>
<evidence type="ECO:0000259" key="1">
    <source>
        <dbReference type="Pfam" id="PF13408"/>
    </source>
</evidence>
<dbReference type="RefSeq" id="WP_242373401.1">
    <property type="nucleotide sequence ID" value="NZ_JAKRKC020000001.1"/>
</dbReference>
<sequence>MISTKLSHPALVSDDDFVAAQAIRAARPTQDGSPRVYLLAGLLKCGFCGRRLDSHWANGRPGYRCRHGYTSARPREAGLKFLYIREDRLLAELLAHVGGRERREPAEIVSAIRAKDLVIVCQAATRVVPALDTEELVPGDELFMG</sequence>
<name>A0ABT0FPI8_9ACTN</name>
<dbReference type="Gene3D" id="3.90.1750.20">
    <property type="entry name" value="Putative Large Serine Recombinase, Chain B, Domain 2"/>
    <property type="match status" value="1"/>
</dbReference>
<protein>
    <submittedName>
        <fullName evidence="2">Zinc ribbon domain-containing protein</fullName>
    </submittedName>
</protein>
<dbReference type="Proteomes" id="UP001317259">
    <property type="component" value="Unassembled WGS sequence"/>
</dbReference>
<accession>A0ABT0FPI8</accession>
<feature type="domain" description="Recombinase zinc beta ribbon" evidence="1">
    <location>
        <begin position="38"/>
        <end position="97"/>
    </location>
</feature>
<keyword evidence="3" id="KW-1185">Reference proteome</keyword>
<dbReference type="InterPro" id="IPR025827">
    <property type="entry name" value="Zn_ribbon_recom_dom"/>
</dbReference>
<dbReference type="EMBL" id="JAKRKC020000001">
    <property type="protein sequence ID" value="MCK2214068.1"/>
    <property type="molecule type" value="Genomic_DNA"/>
</dbReference>
<gene>
    <name evidence="2" type="ORF">MF672_009740</name>
</gene>
<dbReference type="InterPro" id="IPR038109">
    <property type="entry name" value="DNA_bind_recomb_sf"/>
</dbReference>
<proteinExistence type="predicted"/>
<evidence type="ECO:0000313" key="2">
    <source>
        <dbReference type="EMBL" id="MCK2214068.1"/>
    </source>
</evidence>
<evidence type="ECO:0000313" key="3">
    <source>
        <dbReference type="Proteomes" id="UP001317259"/>
    </source>
</evidence>
<dbReference type="Pfam" id="PF13408">
    <property type="entry name" value="Zn_ribbon_recom"/>
    <property type="match status" value="1"/>
</dbReference>
<comment type="caution">
    <text evidence="2">The sequence shown here is derived from an EMBL/GenBank/DDBJ whole genome shotgun (WGS) entry which is preliminary data.</text>
</comment>